<sequence length="108" mass="11694">MRRCELRPRALFTGTSLLPPVELGTGATGEEKGLGDAVWGGAVTRGRGVTGVNQCRSRKDEQRGPQVTPPPAQRTLDRRCRQSGGGWGEVGVRRPRASWSQSLEWPVG</sequence>
<protein>
    <submittedName>
        <fullName evidence="2">Uncharacterized protein</fullName>
    </submittedName>
</protein>
<proteinExistence type="predicted"/>
<evidence type="ECO:0000256" key="1">
    <source>
        <dbReference type="SAM" id="MobiDB-lite"/>
    </source>
</evidence>
<evidence type="ECO:0000313" key="2">
    <source>
        <dbReference type="EMBL" id="KAJ1110131.1"/>
    </source>
</evidence>
<feature type="compositionally biased region" description="Polar residues" evidence="1">
    <location>
        <begin position="98"/>
        <end position="108"/>
    </location>
</feature>
<dbReference type="EMBL" id="JANPWB010000013">
    <property type="protein sequence ID" value="KAJ1110131.1"/>
    <property type="molecule type" value="Genomic_DNA"/>
</dbReference>
<reference evidence="2" key="1">
    <citation type="journal article" date="2022" name="bioRxiv">
        <title>Sequencing and chromosome-scale assembly of the giantPleurodeles waltlgenome.</title>
        <authorList>
            <person name="Brown T."/>
            <person name="Elewa A."/>
            <person name="Iarovenko S."/>
            <person name="Subramanian E."/>
            <person name="Araus A.J."/>
            <person name="Petzold A."/>
            <person name="Susuki M."/>
            <person name="Suzuki K.-i.T."/>
            <person name="Hayashi T."/>
            <person name="Toyoda A."/>
            <person name="Oliveira C."/>
            <person name="Osipova E."/>
            <person name="Leigh N.D."/>
            <person name="Simon A."/>
            <person name="Yun M.H."/>
        </authorList>
    </citation>
    <scope>NUCLEOTIDE SEQUENCE</scope>
    <source>
        <strain evidence="2">20211129_DDA</strain>
        <tissue evidence="2">Liver</tissue>
    </source>
</reference>
<accession>A0AAV7N289</accession>
<comment type="caution">
    <text evidence="2">The sequence shown here is derived from an EMBL/GenBank/DDBJ whole genome shotgun (WGS) entry which is preliminary data.</text>
</comment>
<feature type="region of interest" description="Disordered" evidence="1">
    <location>
        <begin position="51"/>
        <end position="108"/>
    </location>
</feature>
<gene>
    <name evidence="2" type="ORF">NDU88_007486</name>
</gene>
<name>A0AAV7N289_PLEWA</name>
<evidence type="ECO:0000313" key="3">
    <source>
        <dbReference type="Proteomes" id="UP001066276"/>
    </source>
</evidence>
<keyword evidence="3" id="KW-1185">Reference proteome</keyword>
<dbReference type="Proteomes" id="UP001066276">
    <property type="component" value="Chromosome 9"/>
</dbReference>
<dbReference type="AlphaFoldDB" id="A0AAV7N289"/>
<organism evidence="2 3">
    <name type="scientific">Pleurodeles waltl</name>
    <name type="common">Iberian ribbed newt</name>
    <dbReference type="NCBI Taxonomy" id="8319"/>
    <lineage>
        <taxon>Eukaryota</taxon>
        <taxon>Metazoa</taxon>
        <taxon>Chordata</taxon>
        <taxon>Craniata</taxon>
        <taxon>Vertebrata</taxon>
        <taxon>Euteleostomi</taxon>
        <taxon>Amphibia</taxon>
        <taxon>Batrachia</taxon>
        <taxon>Caudata</taxon>
        <taxon>Salamandroidea</taxon>
        <taxon>Salamandridae</taxon>
        <taxon>Pleurodelinae</taxon>
        <taxon>Pleurodeles</taxon>
    </lineage>
</organism>